<evidence type="ECO:0000313" key="1">
    <source>
        <dbReference type="EMBL" id="QYY44734.1"/>
    </source>
</evidence>
<proteinExistence type="predicted"/>
<organism evidence="1 2">
    <name type="scientific">Aneurinibacillus thermoaerophilus</name>
    <dbReference type="NCBI Taxonomy" id="143495"/>
    <lineage>
        <taxon>Bacteria</taxon>
        <taxon>Bacillati</taxon>
        <taxon>Bacillota</taxon>
        <taxon>Bacilli</taxon>
        <taxon>Bacillales</taxon>
        <taxon>Paenibacillaceae</taxon>
        <taxon>Aneurinibacillus group</taxon>
        <taxon>Aneurinibacillus</taxon>
    </lineage>
</organism>
<geneLocation type="plasmid" evidence="1 2">
    <name>pAT1</name>
</geneLocation>
<accession>A0ABX8YHD6</accession>
<sequence length="140" mass="17000">MEALRQDEKKLPEFLRTNLQQIFWYQQQIKNTPEDDYVERINLMAKMLVFIGRVAAYCKTEAKAKYIERKRVYWQTYQTAPKPKEMHANLAVIDLREEELEWFGMSERWNNAFITVREEINALKYKQRLEFEDGSSRINR</sequence>
<name>A0ABX8YHD6_ANETH</name>
<protein>
    <submittedName>
        <fullName evidence="1">Uncharacterized protein</fullName>
    </submittedName>
</protein>
<dbReference type="Proteomes" id="UP000826616">
    <property type="component" value="Plasmid pAT1"/>
</dbReference>
<reference evidence="1 2" key="1">
    <citation type="submission" date="2021-08" db="EMBL/GenBank/DDBJ databases">
        <title>Complete genome sequence of the strain Aneurinibacillus thermoaerophilus CCM 8960.</title>
        <authorList>
            <person name="Musilova J."/>
            <person name="Kourilova X."/>
            <person name="Pernicova I."/>
            <person name="Bezdicek M."/>
            <person name="Lengerova M."/>
            <person name="Obruca S."/>
            <person name="Sedlar K."/>
        </authorList>
    </citation>
    <scope>NUCLEOTIDE SEQUENCE [LARGE SCALE GENOMIC DNA]</scope>
    <source>
        <strain evidence="1 2">CCM 8960</strain>
        <plasmid evidence="1 2">pAT1</plasmid>
    </source>
</reference>
<dbReference type="GeneID" id="97143471"/>
<evidence type="ECO:0000313" key="2">
    <source>
        <dbReference type="Proteomes" id="UP000826616"/>
    </source>
</evidence>
<gene>
    <name evidence="1" type="ORF">K3F53_19005</name>
</gene>
<keyword evidence="1" id="KW-0614">Plasmid</keyword>
<dbReference type="RefSeq" id="WP_220561150.1">
    <property type="nucleotide sequence ID" value="NZ_CP080765.1"/>
</dbReference>
<dbReference type="EMBL" id="CP080765">
    <property type="protein sequence ID" value="QYY44734.1"/>
    <property type="molecule type" value="Genomic_DNA"/>
</dbReference>
<keyword evidence="2" id="KW-1185">Reference proteome</keyword>